<dbReference type="CDD" id="cd03886">
    <property type="entry name" value="M20_Acy1"/>
    <property type="match status" value="1"/>
</dbReference>
<dbReference type="PIRSF" id="PIRSF005962">
    <property type="entry name" value="Pept_M20D_amidohydro"/>
    <property type="match status" value="1"/>
</dbReference>
<dbReference type="Gene3D" id="3.30.70.360">
    <property type="match status" value="1"/>
</dbReference>
<evidence type="ECO:0000313" key="4">
    <source>
        <dbReference type="Proteomes" id="UP001059295"/>
    </source>
</evidence>
<accession>A0ABY5UZX5</accession>
<reference evidence="3" key="1">
    <citation type="journal article" date="2022" name="Cell">
        <title>Design, construction, and in vivo augmentation of a complex gut microbiome.</title>
        <authorList>
            <person name="Cheng A.G."/>
            <person name="Ho P.Y."/>
            <person name="Aranda-Diaz A."/>
            <person name="Jain S."/>
            <person name="Yu F.B."/>
            <person name="Meng X."/>
            <person name="Wang M."/>
            <person name="Iakiviak M."/>
            <person name="Nagashima K."/>
            <person name="Zhao A."/>
            <person name="Murugkar P."/>
            <person name="Patil A."/>
            <person name="Atabakhsh K."/>
            <person name="Weakley A."/>
            <person name="Yan J."/>
            <person name="Brumbaugh A.R."/>
            <person name="Higginbottom S."/>
            <person name="Dimas A."/>
            <person name="Shiver A.L."/>
            <person name="Deutschbauer A."/>
            <person name="Neff N."/>
            <person name="Sonnenburg J.L."/>
            <person name="Huang K.C."/>
            <person name="Fischbach M.A."/>
        </authorList>
    </citation>
    <scope>NUCLEOTIDE SEQUENCE</scope>
    <source>
        <strain evidence="3">AP11</strain>
    </source>
</reference>
<dbReference type="InterPro" id="IPR036264">
    <property type="entry name" value="Bact_exopeptidase_dim_dom"/>
</dbReference>
<organism evidence="3 4">
    <name type="scientific">Alistipes ihumii AP11</name>
    <dbReference type="NCBI Taxonomy" id="1211813"/>
    <lineage>
        <taxon>Bacteria</taxon>
        <taxon>Pseudomonadati</taxon>
        <taxon>Bacteroidota</taxon>
        <taxon>Bacteroidia</taxon>
        <taxon>Bacteroidales</taxon>
        <taxon>Rikenellaceae</taxon>
        <taxon>Alistipes</taxon>
    </lineage>
</organism>
<keyword evidence="4" id="KW-1185">Reference proteome</keyword>
<dbReference type="GeneID" id="82892122"/>
<evidence type="ECO:0000259" key="2">
    <source>
        <dbReference type="Pfam" id="PF07687"/>
    </source>
</evidence>
<gene>
    <name evidence="3" type="ORF">NQ491_10270</name>
</gene>
<dbReference type="NCBIfam" id="TIGR01891">
    <property type="entry name" value="amidohydrolases"/>
    <property type="match status" value="1"/>
</dbReference>
<dbReference type="SUPFAM" id="SSF53187">
    <property type="entry name" value="Zn-dependent exopeptidases"/>
    <property type="match status" value="1"/>
</dbReference>
<protein>
    <submittedName>
        <fullName evidence="3">M20 family metallopeptidase</fullName>
    </submittedName>
</protein>
<dbReference type="PANTHER" id="PTHR11014:SF63">
    <property type="entry name" value="METALLOPEPTIDASE, PUTATIVE (AFU_ORTHOLOGUE AFUA_6G09600)-RELATED"/>
    <property type="match status" value="1"/>
</dbReference>
<sequence>METYDSIKKAAEAVSGQVLLARRTLHANPELSFEERETSRYVADCLREAGIEFQPIAGTGVLARIEGRGDLRRCVVLRADMDALPIEEKTGLEYASRNKGVMHACGHDVHTACLLGAMLVLKRMSERIEGTVFGLFQPGEELCPGGASLVLAEDPFRDYEVAAFVGEHVAAEIPAGRFGFRAGQYMASSDELRITVRGTGGHGALPHTLTDPVVAAAAIVTSLQQIVSRNADGTIPTVLSIGRLIADGATNIIPPTVEMEGTLRTMDETWRGRAKRRVAEIAAGTAAAYGVEAEVKISDGYPCVVNDPALTARARQIVGRLWGADRVEELALRMTAEDFGSYTKRYPSVFFRLGVARTDGPTGGLHTSVFDPDERALDYGVATMTALALELGR</sequence>
<dbReference type="SUPFAM" id="SSF55031">
    <property type="entry name" value="Bacterial exopeptidase dimerisation domain"/>
    <property type="match status" value="1"/>
</dbReference>
<dbReference type="Pfam" id="PF01546">
    <property type="entry name" value="Peptidase_M20"/>
    <property type="match status" value="1"/>
</dbReference>
<dbReference type="Proteomes" id="UP001059295">
    <property type="component" value="Chromosome"/>
</dbReference>
<dbReference type="PANTHER" id="PTHR11014">
    <property type="entry name" value="PEPTIDASE M20 FAMILY MEMBER"/>
    <property type="match status" value="1"/>
</dbReference>
<evidence type="ECO:0000313" key="3">
    <source>
        <dbReference type="EMBL" id="UWN57024.1"/>
    </source>
</evidence>
<dbReference type="EMBL" id="CP102294">
    <property type="protein sequence ID" value="UWN57024.1"/>
    <property type="molecule type" value="Genomic_DNA"/>
</dbReference>
<dbReference type="InterPro" id="IPR011650">
    <property type="entry name" value="Peptidase_M20_dimer"/>
</dbReference>
<keyword evidence="1" id="KW-0378">Hydrolase</keyword>
<feature type="domain" description="Peptidase M20 dimerisation" evidence="2">
    <location>
        <begin position="191"/>
        <end position="285"/>
    </location>
</feature>
<dbReference type="InterPro" id="IPR002933">
    <property type="entry name" value="Peptidase_M20"/>
</dbReference>
<dbReference type="Gene3D" id="3.40.630.10">
    <property type="entry name" value="Zn peptidases"/>
    <property type="match status" value="1"/>
</dbReference>
<dbReference type="InterPro" id="IPR017439">
    <property type="entry name" value="Amidohydrolase"/>
</dbReference>
<dbReference type="RefSeq" id="WP_019245643.1">
    <property type="nucleotide sequence ID" value="NZ_CAPH01000009.1"/>
</dbReference>
<name>A0ABY5UZX5_9BACT</name>
<proteinExistence type="predicted"/>
<dbReference type="Pfam" id="PF07687">
    <property type="entry name" value="M20_dimer"/>
    <property type="match status" value="1"/>
</dbReference>
<evidence type="ECO:0000256" key="1">
    <source>
        <dbReference type="ARBA" id="ARBA00022801"/>
    </source>
</evidence>